<sequence>MPLQLLLLLTLLGPGSSLWLWDTRTDGARKPPGPLLARGRRQTFLDEDYDYEPVGTDPPEELNGVVTPNLKLLTTMGTSGQRSSVGPRKPEPTTVEATTRDSAGLGTGRAVVGNVSTELASQLTLVTLDPLVTELATVLSTGPAVMEAHTTQPAATEDIVMAPVATEAWSTERTSTEAPSTKPTATEILPKKHTASEAPPTEPIATEAPSTEPSATEAPSTEPSATEAPSTEPSATEAPSTEPSATEAPSTEPSATEAPTTEPTAMEAFSANSTAIEGLPVNHTIIEALSTESAAKEALPSVALSMEPATTKGIPVAASNLSAVINMKNGQTLPPMITVAPTPTGPPDHIPVKQCLLAILILALVATVFLVCTVVLAVRLSRKNHTYPVRNYSPTEMVCISSLLPDGGEGPPATANGRLPKAKSQGLMPEPGEDHEGDDLTLHSFLP</sequence>
<reference evidence="4" key="3">
    <citation type="submission" date="2025-09" db="UniProtKB">
        <authorList>
            <consortium name="Ensembl"/>
        </authorList>
    </citation>
    <scope>IDENTIFICATION</scope>
</reference>
<keyword evidence="2" id="KW-0472">Membrane</keyword>
<evidence type="ECO:0000256" key="1">
    <source>
        <dbReference type="SAM" id="MobiDB-lite"/>
    </source>
</evidence>
<organism evidence="4 5">
    <name type="scientific">Otolemur garnettii</name>
    <name type="common">Small-eared galago</name>
    <name type="synonym">Garnett's greater bushbaby</name>
    <dbReference type="NCBI Taxonomy" id="30611"/>
    <lineage>
        <taxon>Eukaryota</taxon>
        <taxon>Metazoa</taxon>
        <taxon>Chordata</taxon>
        <taxon>Craniata</taxon>
        <taxon>Vertebrata</taxon>
        <taxon>Euteleostomi</taxon>
        <taxon>Mammalia</taxon>
        <taxon>Eutheria</taxon>
        <taxon>Euarchontoglires</taxon>
        <taxon>Primates</taxon>
        <taxon>Strepsirrhini</taxon>
        <taxon>Lorisiformes</taxon>
        <taxon>Galagidae</taxon>
        <taxon>Otolemur</taxon>
    </lineage>
</organism>
<dbReference type="InterPro" id="IPR026195">
    <property type="entry name" value="PSGL-1"/>
</dbReference>
<reference evidence="5" key="1">
    <citation type="submission" date="2011-03" db="EMBL/GenBank/DDBJ databases">
        <title>Version 3 of the genome sequence of Otolemur garnettii (Bushbaby).</title>
        <authorList>
            <consortium name="The Broad Institute Genome Sequencing Platform"/>
            <person name="Di Palma F."/>
            <person name="Johnson J."/>
            <person name="Lander E.S."/>
            <person name="Lindblad-Toh K."/>
            <person name="Jaffe D.B."/>
            <person name="Gnerre S."/>
            <person name="MacCallum I."/>
            <person name="Przybylski D."/>
            <person name="Ribeiro F.J."/>
            <person name="Burton J.N."/>
            <person name="Walker B.J."/>
            <person name="Sharpe T."/>
            <person name="Hall G."/>
        </authorList>
    </citation>
    <scope>NUCLEOTIDE SEQUENCE [LARGE SCALE GENOMIC DNA]</scope>
</reference>
<keyword evidence="2" id="KW-0812">Transmembrane</keyword>
<reference evidence="4" key="2">
    <citation type="submission" date="2025-08" db="UniProtKB">
        <authorList>
            <consortium name="Ensembl"/>
        </authorList>
    </citation>
    <scope>IDENTIFICATION</scope>
</reference>
<dbReference type="PANTHER" id="PTHR17384">
    <property type="entry name" value="P-SELECTIN GLYCOPROTEIN LIGAND-1"/>
    <property type="match status" value="1"/>
</dbReference>
<dbReference type="Ensembl" id="ENSOGAT00000029998.1">
    <property type="protein sequence ID" value="ENSOGAP00000021813.1"/>
    <property type="gene ID" value="ENSOGAG00000031342.1"/>
</dbReference>
<dbReference type="STRING" id="30611.ENSOGAP00000021813"/>
<feature type="signal peptide" evidence="3">
    <location>
        <begin position="1"/>
        <end position="17"/>
    </location>
</feature>
<name>H0Y0C0_OTOGA</name>
<dbReference type="HOGENOM" id="CLU_061579_0_0_1"/>
<dbReference type="GO" id="GO:0050901">
    <property type="term" value="P:leukocyte tethering or rolling"/>
    <property type="evidence" value="ECO:0007669"/>
    <property type="project" value="Ensembl"/>
</dbReference>
<accession>H0Y0C0</accession>
<dbReference type="GO" id="GO:0044853">
    <property type="term" value="C:plasma membrane raft"/>
    <property type="evidence" value="ECO:0007669"/>
    <property type="project" value="Ensembl"/>
</dbReference>
<evidence type="ECO:0000256" key="3">
    <source>
        <dbReference type="SAM" id="SignalP"/>
    </source>
</evidence>
<protein>
    <submittedName>
        <fullName evidence="4">Selectin P ligand</fullName>
    </submittedName>
</protein>
<feature type="transmembrane region" description="Helical" evidence="2">
    <location>
        <begin position="356"/>
        <end position="378"/>
    </location>
</feature>
<evidence type="ECO:0000313" key="4">
    <source>
        <dbReference type="Ensembl" id="ENSOGAP00000021813.1"/>
    </source>
</evidence>
<keyword evidence="3" id="KW-0732">Signal</keyword>
<feature type="compositionally biased region" description="Polar residues" evidence="1">
    <location>
        <begin position="168"/>
        <end position="184"/>
    </location>
</feature>
<keyword evidence="2" id="KW-1133">Transmembrane helix</keyword>
<evidence type="ECO:0000256" key="2">
    <source>
        <dbReference type="SAM" id="Phobius"/>
    </source>
</evidence>
<dbReference type="AlphaFoldDB" id="H0Y0C0"/>
<dbReference type="PANTHER" id="PTHR17384:SF7">
    <property type="entry name" value="P-SELECTIN GLYCOPROTEIN LIGAND 1"/>
    <property type="match status" value="1"/>
</dbReference>
<evidence type="ECO:0000313" key="5">
    <source>
        <dbReference type="Proteomes" id="UP000005225"/>
    </source>
</evidence>
<dbReference type="eggNOG" id="ENOG502S8ZU">
    <property type="taxonomic scope" value="Eukaryota"/>
</dbReference>
<dbReference type="GO" id="GO:0001931">
    <property type="term" value="C:uropod"/>
    <property type="evidence" value="ECO:0007669"/>
    <property type="project" value="Ensembl"/>
</dbReference>
<dbReference type="GO" id="GO:0071354">
    <property type="term" value="P:cellular response to interleukin-6"/>
    <property type="evidence" value="ECO:0007669"/>
    <property type="project" value="Ensembl"/>
</dbReference>
<dbReference type="OMA" id="NHMYPVR"/>
<feature type="compositionally biased region" description="Basic and acidic residues" evidence="1">
    <location>
        <begin position="432"/>
        <end position="441"/>
    </location>
</feature>
<dbReference type="FunCoup" id="H0Y0C0">
    <property type="interactions" value="232"/>
</dbReference>
<dbReference type="EMBL" id="AAQR03070038">
    <property type="status" value="NOT_ANNOTATED_CDS"/>
    <property type="molecule type" value="Genomic_DNA"/>
</dbReference>
<feature type="region of interest" description="Disordered" evidence="1">
    <location>
        <begin position="409"/>
        <end position="447"/>
    </location>
</feature>
<proteinExistence type="predicted"/>
<dbReference type="Proteomes" id="UP000005225">
    <property type="component" value="Unassembled WGS sequence"/>
</dbReference>
<feature type="compositionally biased region" description="Low complexity" evidence="1">
    <location>
        <begin position="196"/>
        <end position="262"/>
    </location>
</feature>
<feature type="region of interest" description="Disordered" evidence="1">
    <location>
        <begin position="167"/>
        <end position="262"/>
    </location>
</feature>
<dbReference type="InParanoid" id="H0Y0C0"/>
<keyword evidence="5" id="KW-1185">Reference proteome</keyword>
<feature type="region of interest" description="Disordered" evidence="1">
    <location>
        <begin position="76"/>
        <end position="99"/>
    </location>
</feature>
<feature type="chain" id="PRO_5003546547" evidence="3">
    <location>
        <begin position="18"/>
        <end position="447"/>
    </location>
</feature>
<dbReference type="GeneTree" id="ENSGT00440000039754"/>